<dbReference type="Pfam" id="PF00501">
    <property type="entry name" value="AMP-binding"/>
    <property type="match status" value="1"/>
</dbReference>
<dbReference type="Pfam" id="PF13193">
    <property type="entry name" value="AMP-binding_C"/>
    <property type="match status" value="1"/>
</dbReference>
<evidence type="ECO:0000256" key="9">
    <source>
        <dbReference type="SAM" id="MobiDB-lite"/>
    </source>
</evidence>
<gene>
    <name evidence="11" type="ORF">GCM10010345_90030</name>
</gene>
<evidence type="ECO:0000313" key="12">
    <source>
        <dbReference type="Proteomes" id="UP000653644"/>
    </source>
</evidence>
<evidence type="ECO:0000259" key="10">
    <source>
        <dbReference type="PROSITE" id="PS50075"/>
    </source>
</evidence>
<dbReference type="CDD" id="cd12114">
    <property type="entry name" value="A_NRPS_TlmIV_like"/>
    <property type="match status" value="1"/>
</dbReference>
<evidence type="ECO:0000256" key="7">
    <source>
        <dbReference type="ARBA" id="ARBA00022598"/>
    </source>
</evidence>
<dbReference type="Gene3D" id="3.30.559.30">
    <property type="entry name" value="Nonribosomal peptide synthetase, condensation domain"/>
    <property type="match status" value="1"/>
</dbReference>
<dbReference type="PROSITE" id="PS00455">
    <property type="entry name" value="AMP_BINDING"/>
    <property type="match status" value="1"/>
</dbReference>
<organism evidence="11 12">
    <name type="scientific">Streptomyces canarius</name>
    <dbReference type="NCBI Taxonomy" id="285453"/>
    <lineage>
        <taxon>Bacteria</taxon>
        <taxon>Bacillati</taxon>
        <taxon>Actinomycetota</taxon>
        <taxon>Actinomycetes</taxon>
        <taxon>Kitasatosporales</taxon>
        <taxon>Streptomycetaceae</taxon>
        <taxon>Streptomyces</taxon>
    </lineage>
</organism>
<comment type="pathway">
    <text evidence="2">Siderophore biosynthesis; mycobactin biosynthesis.</text>
</comment>
<dbReference type="Gene3D" id="1.10.1200.10">
    <property type="entry name" value="ACP-like"/>
    <property type="match status" value="2"/>
</dbReference>
<dbReference type="Pfam" id="PF00668">
    <property type="entry name" value="Condensation"/>
    <property type="match status" value="1"/>
</dbReference>
<dbReference type="Proteomes" id="UP000653644">
    <property type="component" value="Unassembled WGS sequence"/>
</dbReference>
<evidence type="ECO:0000256" key="2">
    <source>
        <dbReference type="ARBA" id="ARBA00005102"/>
    </source>
</evidence>
<dbReference type="InterPro" id="IPR045851">
    <property type="entry name" value="AMP-bd_C_sf"/>
</dbReference>
<dbReference type="Gene3D" id="3.30.559.10">
    <property type="entry name" value="Chloramphenicol acetyltransferase-like domain"/>
    <property type="match status" value="1"/>
</dbReference>
<name>A0ABQ3DAS8_9ACTN</name>
<evidence type="ECO:0000256" key="3">
    <source>
        <dbReference type="ARBA" id="ARBA00007380"/>
    </source>
</evidence>
<dbReference type="Gene3D" id="3.30.300.30">
    <property type="match status" value="1"/>
</dbReference>
<comment type="cofactor">
    <cofactor evidence="1">
        <name>pantetheine 4'-phosphate</name>
        <dbReference type="ChEBI" id="CHEBI:47942"/>
    </cofactor>
</comment>
<comment type="similarity">
    <text evidence="3">Belongs to the ATP-dependent AMP-binding enzyme family. MbtB subfamily.</text>
</comment>
<dbReference type="SUPFAM" id="SSF52777">
    <property type="entry name" value="CoA-dependent acyltransferases"/>
    <property type="match status" value="2"/>
</dbReference>
<reference evidence="12" key="1">
    <citation type="journal article" date="2019" name="Int. J. Syst. Evol. Microbiol.">
        <title>The Global Catalogue of Microorganisms (GCM) 10K type strain sequencing project: providing services to taxonomists for standard genome sequencing and annotation.</title>
        <authorList>
            <consortium name="The Broad Institute Genomics Platform"/>
            <consortium name="The Broad Institute Genome Sequencing Center for Infectious Disease"/>
            <person name="Wu L."/>
            <person name="Ma J."/>
        </authorList>
    </citation>
    <scope>NUCLEOTIDE SEQUENCE [LARGE SCALE GENOMIC DNA]</scope>
    <source>
        <strain evidence="12">JCM 4733</strain>
    </source>
</reference>
<feature type="domain" description="Carrier" evidence="10">
    <location>
        <begin position="1"/>
        <end position="75"/>
    </location>
</feature>
<dbReference type="SUPFAM" id="SSF47336">
    <property type="entry name" value="ACP-like"/>
    <property type="match status" value="2"/>
</dbReference>
<evidence type="ECO:0000256" key="4">
    <source>
        <dbReference type="ARBA" id="ARBA00016743"/>
    </source>
</evidence>
<evidence type="ECO:0000313" key="11">
    <source>
        <dbReference type="EMBL" id="GHA73271.1"/>
    </source>
</evidence>
<dbReference type="InterPro" id="IPR009081">
    <property type="entry name" value="PP-bd_ACP"/>
</dbReference>
<dbReference type="EMBL" id="BMVN01000089">
    <property type="protein sequence ID" value="GHA73271.1"/>
    <property type="molecule type" value="Genomic_DNA"/>
</dbReference>
<dbReference type="SMART" id="SM00823">
    <property type="entry name" value="PKS_PP"/>
    <property type="match status" value="2"/>
</dbReference>
<evidence type="ECO:0000256" key="6">
    <source>
        <dbReference type="ARBA" id="ARBA00022553"/>
    </source>
</evidence>
<dbReference type="InterPro" id="IPR020845">
    <property type="entry name" value="AMP-binding_CS"/>
</dbReference>
<keyword evidence="5" id="KW-0596">Phosphopantetheine</keyword>
<dbReference type="InterPro" id="IPR057737">
    <property type="entry name" value="Condensation_MtbB-like"/>
</dbReference>
<proteinExistence type="inferred from homology"/>
<evidence type="ECO:0000256" key="8">
    <source>
        <dbReference type="ARBA" id="ARBA00033440"/>
    </source>
</evidence>
<accession>A0ABQ3DAS8</accession>
<dbReference type="InterPro" id="IPR036736">
    <property type="entry name" value="ACP-like_sf"/>
</dbReference>
<dbReference type="InterPro" id="IPR042099">
    <property type="entry name" value="ANL_N_sf"/>
</dbReference>
<evidence type="ECO:0000256" key="1">
    <source>
        <dbReference type="ARBA" id="ARBA00001957"/>
    </source>
</evidence>
<dbReference type="InterPro" id="IPR010071">
    <property type="entry name" value="AA_adenyl_dom"/>
</dbReference>
<comment type="caution">
    <text evidence="11">The sequence shown here is derived from an EMBL/GenBank/DDBJ whole genome shotgun (WGS) entry which is preliminary data.</text>
</comment>
<dbReference type="InterPro" id="IPR000873">
    <property type="entry name" value="AMP-dep_synth/lig_dom"/>
</dbReference>
<sequence>MTATEATLALMWCETLQSTHVRPSDDFFGLGGTSLAAMSLLHRVEQVFGSDVLSIDTLTRYPRLASMARAIDEARRTTSQRLPAARSAPVDPHAPFDLTPTQQAYWIGRADDQPLGGIGSHVYFEFDAAGVEPGRLQEAVRALLRRHGMLRARFLADGRQQIMAESPWAELMVHDLRGDPAPEVQAALTRLREALSHRRLDVEHGEVFDIQLTLIDDERARIHCEFDLLVADGRSVQVILDDLSRLYGDPEQELAPVGYEFPQYLADRRARTTDAREADKTYWRDLLPDLPGAPALPLAAEPERMHRPRFRRRTHSMATEDWQRFVSHAQAHGVTPAMALATAYAEVLGRWSAESRFLLNLPHFGRRVTHPAVPEMVGDFSNIILLPVDLSTESSFADRVTVVQNGFRANSAHTEYYGVEVLRDLAQRDSAYGNPAPIVFSYNVFDAFGRSMVSPHFRTRFGDLGYMITQTPQVWLDHQVFYHEDRVDLVWDAVDGLFQAGVVEDAFAAYVRLVGDLAAEEAVWCRAVEIPLPEHQRAARAAVVPAATRHSGTLLHQRFFETASKHPEWTALHRSSGETVSYGELADDALRVAHSLTRLGVAPSEVVAVVMPKGGDDIACVLGVLAAGGAYVAVGVDTPPERQRQILERAGARFALTGEGGAELPHWQGRVRVVTASEALDTGPLSRPVGRTPDSLAYLIFTSGSTGSPKGVEVSHRAAVNTIDSVNERFGVGQGDRALTLTALDFDLSVFDVFGLLSAGGALVSVDEEQRRDVDAWWELLHRHQVTIWNSVPSSLDALLRVAGSRHAPASLRLALLSGDWIPLDLPGRLEVSSAGRCRVVALGGPTETAIWSNVFEVERVEADWLSIPYGFPLANQRHRVVDALGRDCPDWLAGELWVGGVCVAEGYRGDPLRTAERFVRYDGQRWFRTGDVVRYRPGGVLDILGRTDSQVKINGFRVELGEVDATLNRHPRIGQATTVAAGPPGARRLVSFLTPGDGPVDLEDVRSYLTAHLPLHEVPAQFFVVDELPLTANGKVDRSALAGWASGPVAVPSVSDEPPGKGLEEAVARQWEVVLGRPVSRRSDNFFELEGNSLLASLLVKALNESFRVQLSLRQLYSAPTVAALAALLAEESDTRGGRGEDLEHV</sequence>
<dbReference type="InterPro" id="IPR023213">
    <property type="entry name" value="CAT-like_dom_sf"/>
</dbReference>
<protein>
    <recommendedName>
        <fullName evidence="4">Phenyloxazoline synthase MbtB</fullName>
    </recommendedName>
    <alternativeName>
        <fullName evidence="8">Mycobactin synthetase protein B</fullName>
    </alternativeName>
</protein>
<dbReference type="InterPro" id="IPR025110">
    <property type="entry name" value="AMP-bd_C"/>
</dbReference>
<feature type="region of interest" description="Disordered" evidence="9">
    <location>
        <begin position="75"/>
        <end position="94"/>
    </location>
</feature>
<dbReference type="CDD" id="cd19535">
    <property type="entry name" value="Cyc_NRPS"/>
    <property type="match status" value="1"/>
</dbReference>
<dbReference type="SUPFAM" id="SSF56801">
    <property type="entry name" value="Acetyl-CoA synthetase-like"/>
    <property type="match status" value="1"/>
</dbReference>
<dbReference type="NCBIfam" id="TIGR01733">
    <property type="entry name" value="AA-adenyl-dom"/>
    <property type="match status" value="1"/>
</dbReference>
<keyword evidence="7" id="KW-0436">Ligase</keyword>
<dbReference type="PANTHER" id="PTHR45527:SF10">
    <property type="entry name" value="PYOCHELIN SYNTHASE PCHF"/>
    <property type="match status" value="1"/>
</dbReference>
<dbReference type="Pfam" id="PF00550">
    <property type="entry name" value="PP-binding"/>
    <property type="match status" value="2"/>
</dbReference>
<dbReference type="PANTHER" id="PTHR45527">
    <property type="entry name" value="NONRIBOSOMAL PEPTIDE SYNTHETASE"/>
    <property type="match status" value="1"/>
</dbReference>
<feature type="domain" description="Carrier" evidence="10">
    <location>
        <begin position="1059"/>
        <end position="1134"/>
    </location>
</feature>
<dbReference type="Gene3D" id="3.40.50.12780">
    <property type="entry name" value="N-terminal domain of ligase-like"/>
    <property type="match status" value="1"/>
</dbReference>
<keyword evidence="6" id="KW-0597">Phosphoprotein</keyword>
<dbReference type="InterPro" id="IPR020806">
    <property type="entry name" value="PKS_PP-bd"/>
</dbReference>
<dbReference type="InterPro" id="IPR001242">
    <property type="entry name" value="Condensation_dom"/>
</dbReference>
<dbReference type="PROSITE" id="PS50075">
    <property type="entry name" value="CARRIER"/>
    <property type="match status" value="2"/>
</dbReference>
<keyword evidence="12" id="KW-1185">Reference proteome</keyword>
<evidence type="ECO:0000256" key="5">
    <source>
        <dbReference type="ARBA" id="ARBA00022450"/>
    </source>
</evidence>